<evidence type="ECO:0000259" key="3">
    <source>
        <dbReference type="PROSITE" id="PS50013"/>
    </source>
</evidence>
<dbReference type="AlphaFoldDB" id="A0AAF3J6W5"/>
<dbReference type="InterPro" id="IPR016197">
    <property type="entry name" value="Chromo-like_dom_sf"/>
</dbReference>
<dbReference type="WBParaSite" id="MBELARI_LOCUS19939">
    <property type="protein sequence ID" value="MBELARI_LOCUS19939"/>
    <property type="gene ID" value="MBELARI_LOCUS19939"/>
</dbReference>
<dbReference type="InterPro" id="IPR051219">
    <property type="entry name" value="Heterochromatin_chromo-domain"/>
</dbReference>
<evidence type="ECO:0000313" key="4">
    <source>
        <dbReference type="Proteomes" id="UP000887575"/>
    </source>
</evidence>
<keyword evidence="4" id="KW-1185">Reference proteome</keyword>
<dbReference type="PROSITE" id="PS50013">
    <property type="entry name" value="CHROMO_2"/>
    <property type="match status" value="1"/>
</dbReference>
<dbReference type="SUPFAM" id="SSF54160">
    <property type="entry name" value="Chromo domain-like"/>
    <property type="match status" value="1"/>
</dbReference>
<dbReference type="Proteomes" id="UP000887575">
    <property type="component" value="Unassembled WGS sequence"/>
</dbReference>
<name>A0AAF3J6W5_9BILA</name>
<dbReference type="Gene3D" id="2.40.50.40">
    <property type="match status" value="1"/>
</dbReference>
<evidence type="ECO:0000313" key="5">
    <source>
        <dbReference type="WBParaSite" id="MBELARI_LOCUS19939"/>
    </source>
</evidence>
<accession>A0AAF3J6W5</accession>
<comment type="subcellular location">
    <subcellularLocation>
        <location evidence="1">Nucleus</location>
    </subcellularLocation>
</comment>
<dbReference type="PANTHER" id="PTHR22812">
    <property type="entry name" value="CHROMOBOX PROTEIN"/>
    <property type="match status" value="1"/>
</dbReference>
<evidence type="ECO:0000256" key="1">
    <source>
        <dbReference type="ARBA" id="ARBA00004123"/>
    </source>
</evidence>
<organism evidence="4 5">
    <name type="scientific">Mesorhabditis belari</name>
    <dbReference type="NCBI Taxonomy" id="2138241"/>
    <lineage>
        <taxon>Eukaryota</taxon>
        <taxon>Metazoa</taxon>
        <taxon>Ecdysozoa</taxon>
        <taxon>Nematoda</taxon>
        <taxon>Chromadorea</taxon>
        <taxon>Rhabditida</taxon>
        <taxon>Rhabditina</taxon>
        <taxon>Rhabditomorpha</taxon>
        <taxon>Rhabditoidea</taxon>
        <taxon>Rhabditidae</taxon>
        <taxon>Mesorhabditinae</taxon>
        <taxon>Mesorhabditis</taxon>
    </lineage>
</organism>
<dbReference type="PRINTS" id="PR00504">
    <property type="entry name" value="CHROMODOMAIN"/>
</dbReference>
<dbReference type="InterPro" id="IPR000953">
    <property type="entry name" value="Chromo/chromo_shadow_dom"/>
</dbReference>
<keyword evidence="2" id="KW-0539">Nucleus</keyword>
<evidence type="ECO:0000256" key="2">
    <source>
        <dbReference type="ARBA" id="ARBA00023242"/>
    </source>
</evidence>
<feature type="domain" description="Chromo" evidence="3">
    <location>
        <begin position="11"/>
        <end position="70"/>
    </location>
</feature>
<dbReference type="InterPro" id="IPR017984">
    <property type="entry name" value="Chromo_dom_subgr"/>
</dbReference>
<dbReference type="SMART" id="SM00298">
    <property type="entry name" value="CHROMO"/>
    <property type="match status" value="1"/>
</dbReference>
<reference evidence="5" key="1">
    <citation type="submission" date="2024-02" db="UniProtKB">
        <authorList>
            <consortium name="WormBaseParasite"/>
        </authorList>
    </citation>
    <scope>IDENTIFICATION</scope>
</reference>
<dbReference type="PROSITE" id="PS00598">
    <property type="entry name" value="CHROMO_1"/>
    <property type="match status" value="1"/>
</dbReference>
<dbReference type="Pfam" id="PF00385">
    <property type="entry name" value="Chromo"/>
    <property type="match status" value="1"/>
</dbReference>
<dbReference type="InterPro" id="IPR023780">
    <property type="entry name" value="Chromo_domain"/>
</dbReference>
<dbReference type="InterPro" id="IPR023779">
    <property type="entry name" value="Chromodomain_CS"/>
</dbReference>
<proteinExistence type="predicted"/>
<protein>
    <submittedName>
        <fullName evidence="5">Chromo domain-containing protein</fullName>
    </submittedName>
</protein>
<sequence>MSSESGSDEVFIVEKVVNKRVVSSGKVEYLLKWQGYPLAEATWEPEDNVSCAELIKEFEKEKLMSKIPLVKDVNYEKLKPDRIVGVRKTKGPKEEHLYMVRYKNNLVTLQPGKVLAHKYPDLMAHYGFEKKHK</sequence>
<dbReference type="GO" id="GO:0005634">
    <property type="term" value="C:nucleus"/>
    <property type="evidence" value="ECO:0007669"/>
    <property type="project" value="UniProtKB-SubCell"/>
</dbReference>